<feature type="compositionally biased region" description="Low complexity" evidence="1">
    <location>
        <begin position="105"/>
        <end position="118"/>
    </location>
</feature>
<evidence type="ECO:0000256" key="1">
    <source>
        <dbReference type="SAM" id="MobiDB-lite"/>
    </source>
</evidence>
<dbReference type="AlphaFoldDB" id="A0A0C3BC38"/>
<dbReference type="Proteomes" id="UP000054166">
    <property type="component" value="Unassembled WGS sequence"/>
</dbReference>
<organism evidence="2 3">
    <name type="scientific">Piloderma croceum (strain F 1598)</name>
    <dbReference type="NCBI Taxonomy" id="765440"/>
    <lineage>
        <taxon>Eukaryota</taxon>
        <taxon>Fungi</taxon>
        <taxon>Dikarya</taxon>
        <taxon>Basidiomycota</taxon>
        <taxon>Agaricomycotina</taxon>
        <taxon>Agaricomycetes</taxon>
        <taxon>Agaricomycetidae</taxon>
        <taxon>Atheliales</taxon>
        <taxon>Atheliaceae</taxon>
        <taxon>Piloderma</taxon>
    </lineage>
</organism>
<sequence length="211" mass="23080">MSTTPPTSPSHPRYHTPTTPLKHDPNSHPYAIKTTSTALLTRSNSSPYNAAQQGRHYYVPLTSRVRKESVCEADNKDVPAPLPIPPSPTDTLPNAPYTRDRRNTTHSFSPSPSTHSSLSPPPPARTRTNTLASSSFRPPISSHTNPQTWSPTDLSTYLQSAPLLLRSQSSSGESGEREAYALPARMAMDLAAWVRKEGMGGKKFLEGSFEE</sequence>
<name>A0A0C3BC38_PILCF</name>
<protein>
    <submittedName>
        <fullName evidence="2">Uncharacterized protein</fullName>
    </submittedName>
</protein>
<feature type="compositionally biased region" description="Polar residues" evidence="1">
    <location>
        <begin position="126"/>
        <end position="154"/>
    </location>
</feature>
<evidence type="ECO:0000313" key="2">
    <source>
        <dbReference type="EMBL" id="KIM74892.1"/>
    </source>
</evidence>
<reference evidence="2 3" key="1">
    <citation type="submission" date="2014-04" db="EMBL/GenBank/DDBJ databases">
        <authorList>
            <consortium name="DOE Joint Genome Institute"/>
            <person name="Kuo A."/>
            <person name="Tarkka M."/>
            <person name="Buscot F."/>
            <person name="Kohler A."/>
            <person name="Nagy L.G."/>
            <person name="Floudas D."/>
            <person name="Copeland A."/>
            <person name="Barry K.W."/>
            <person name="Cichocki N."/>
            <person name="Veneault-Fourrey C."/>
            <person name="LaButti K."/>
            <person name="Lindquist E.A."/>
            <person name="Lipzen A."/>
            <person name="Lundell T."/>
            <person name="Morin E."/>
            <person name="Murat C."/>
            <person name="Sun H."/>
            <person name="Tunlid A."/>
            <person name="Henrissat B."/>
            <person name="Grigoriev I.V."/>
            <person name="Hibbett D.S."/>
            <person name="Martin F."/>
            <person name="Nordberg H.P."/>
            <person name="Cantor M.N."/>
            <person name="Hua S.X."/>
        </authorList>
    </citation>
    <scope>NUCLEOTIDE SEQUENCE [LARGE SCALE GENOMIC DNA]</scope>
    <source>
        <strain evidence="2 3">F 1598</strain>
    </source>
</reference>
<dbReference type="EMBL" id="KN833054">
    <property type="protein sequence ID" value="KIM74892.1"/>
    <property type="molecule type" value="Genomic_DNA"/>
</dbReference>
<keyword evidence="3" id="KW-1185">Reference proteome</keyword>
<feature type="compositionally biased region" description="Basic and acidic residues" evidence="1">
    <location>
        <begin position="67"/>
        <end position="77"/>
    </location>
</feature>
<dbReference type="HOGENOM" id="CLU_1305276_0_0_1"/>
<dbReference type="InParanoid" id="A0A0C3BC38"/>
<feature type="region of interest" description="Disordered" evidence="1">
    <location>
        <begin position="67"/>
        <end position="154"/>
    </location>
</feature>
<feature type="region of interest" description="Disordered" evidence="1">
    <location>
        <begin position="1"/>
        <end position="30"/>
    </location>
</feature>
<evidence type="ECO:0000313" key="3">
    <source>
        <dbReference type="Proteomes" id="UP000054166"/>
    </source>
</evidence>
<dbReference type="OrthoDB" id="2425321at2759"/>
<accession>A0A0C3BC38</accession>
<gene>
    <name evidence="2" type="ORF">PILCRDRAFT_14062</name>
</gene>
<reference evidence="3" key="2">
    <citation type="submission" date="2015-01" db="EMBL/GenBank/DDBJ databases">
        <title>Evolutionary Origins and Diversification of the Mycorrhizal Mutualists.</title>
        <authorList>
            <consortium name="DOE Joint Genome Institute"/>
            <consortium name="Mycorrhizal Genomics Consortium"/>
            <person name="Kohler A."/>
            <person name="Kuo A."/>
            <person name="Nagy L.G."/>
            <person name="Floudas D."/>
            <person name="Copeland A."/>
            <person name="Barry K.W."/>
            <person name="Cichocki N."/>
            <person name="Veneault-Fourrey C."/>
            <person name="LaButti K."/>
            <person name="Lindquist E.A."/>
            <person name="Lipzen A."/>
            <person name="Lundell T."/>
            <person name="Morin E."/>
            <person name="Murat C."/>
            <person name="Riley R."/>
            <person name="Ohm R."/>
            <person name="Sun H."/>
            <person name="Tunlid A."/>
            <person name="Henrissat B."/>
            <person name="Grigoriev I.V."/>
            <person name="Hibbett D.S."/>
            <person name="Martin F."/>
        </authorList>
    </citation>
    <scope>NUCLEOTIDE SEQUENCE [LARGE SCALE GENOMIC DNA]</scope>
    <source>
        <strain evidence="3">F 1598</strain>
    </source>
</reference>
<proteinExistence type="predicted"/>